<keyword evidence="1" id="KW-1015">Disulfide bond</keyword>
<dbReference type="SMART" id="SM00741">
    <property type="entry name" value="SapB"/>
    <property type="match status" value="1"/>
</dbReference>
<protein>
    <submittedName>
        <fullName evidence="4">(raccoon dog) hypothetical protein</fullName>
    </submittedName>
</protein>
<dbReference type="GO" id="GO:0042742">
    <property type="term" value="P:defense response to bacterium"/>
    <property type="evidence" value="ECO:0007669"/>
    <property type="project" value="InterPro"/>
</dbReference>
<dbReference type="SUPFAM" id="SSF47862">
    <property type="entry name" value="Saposin"/>
    <property type="match status" value="1"/>
</dbReference>
<dbReference type="GO" id="GO:0031640">
    <property type="term" value="P:killing of cells of another organism"/>
    <property type="evidence" value="ECO:0007669"/>
    <property type="project" value="TreeGrafter"/>
</dbReference>
<organism evidence="4 5">
    <name type="scientific">Nyctereutes procyonoides</name>
    <name type="common">Raccoon dog</name>
    <name type="synonym">Canis procyonoides</name>
    <dbReference type="NCBI Taxonomy" id="34880"/>
    <lineage>
        <taxon>Eukaryota</taxon>
        <taxon>Metazoa</taxon>
        <taxon>Chordata</taxon>
        <taxon>Craniata</taxon>
        <taxon>Vertebrata</taxon>
        <taxon>Euteleostomi</taxon>
        <taxon>Mammalia</taxon>
        <taxon>Eutheria</taxon>
        <taxon>Laurasiatheria</taxon>
        <taxon>Carnivora</taxon>
        <taxon>Caniformia</taxon>
        <taxon>Canidae</taxon>
        <taxon>Nyctereutes</taxon>
    </lineage>
</organism>
<evidence type="ECO:0000313" key="4">
    <source>
        <dbReference type="EMBL" id="CAD7676701.1"/>
    </source>
</evidence>
<feature type="signal peptide" evidence="2">
    <location>
        <begin position="1"/>
        <end position="22"/>
    </location>
</feature>
<evidence type="ECO:0000313" key="5">
    <source>
        <dbReference type="Proteomes" id="UP000645828"/>
    </source>
</evidence>
<feature type="domain" description="Saposin B-type" evidence="3">
    <location>
        <begin position="57"/>
        <end position="137"/>
    </location>
</feature>
<dbReference type="Gene3D" id="1.10.225.10">
    <property type="entry name" value="Saposin-like"/>
    <property type="match status" value="1"/>
</dbReference>
<proteinExistence type="predicted"/>
<evidence type="ECO:0000256" key="2">
    <source>
        <dbReference type="SAM" id="SignalP"/>
    </source>
</evidence>
<keyword evidence="2" id="KW-0732">Signal</keyword>
<reference evidence="4" key="1">
    <citation type="submission" date="2020-12" db="EMBL/GenBank/DDBJ databases">
        <authorList>
            <consortium name="Molecular Ecology Group"/>
        </authorList>
    </citation>
    <scope>NUCLEOTIDE SEQUENCE</scope>
    <source>
        <strain evidence="4">TBG_1078</strain>
    </source>
</reference>
<dbReference type="GO" id="GO:0061844">
    <property type="term" value="P:antimicrobial humoral immune response mediated by antimicrobial peptide"/>
    <property type="evidence" value="ECO:0007669"/>
    <property type="project" value="TreeGrafter"/>
</dbReference>
<evidence type="ECO:0000256" key="1">
    <source>
        <dbReference type="ARBA" id="ARBA00023157"/>
    </source>
</evidence>
<dbReference type="InterPro" id="IPR038847">
    <property type="entry name" value="Granulysin-like"/>
</dbReference>
<dbReference type="InterPro" id="IPR011001">
    <property type="entry name" value="Saposin-like"/>
</dbReference>
<dbReference type="PANTHER" id="PTHR15541:SF2">
    <property type="entry name" value="GRANULYSIN"/>
    <property type="match status" value="1"/>
</dbReference>
<dbReference type="PROSITE" id="PS50015">
    <property type="entry name" value="SAP_B"/>
    <property type="match status" value="1"/>
</dbReference>
<gene>
    <name evidence="4" type="ORF">NYPRO_LOCUS9496</name>
</gene>
<evidence type="ECO:0000259" key="3">
    <source>
        <dbReference type="PROSITE" id="PS50015"/>
    </source>
</evidence>
<name>A0A811YGU2_NYCPR</name>
<dbReference type="GO" id="GO:0044194">
    <property type="term" value="C:cytolytic granule"/>
    <property type="evidence" value="ECO:0007669"/>
    <property type="project" value="TreeGrafter"/>
</dbReference>
<keyword evidence="5" id="KW-1185">Reference proteome</keyword>
<feature type="chain" id="PRO_5032670731" evidence="2">
    <location>
        <begin position="23"/>
        <end position="206"/>
    </location>
</feature>
<sequence length="206" mass="22972">MTSWALLLLASVLLGTPGLTYSGLIPEDHDDLSKADICQEEQFFRRLAQEAAQSDPRFNRCNFCRKIISWLRTCVGPSQIQGAIEKAATAVCSKIPAVENVCQKIITGILNGIAQFILNGYPYSDICVTLRMCKSQVGEYRGNSRDPFLEGPDLIPNYMQHGVKTWKYICHRQVHKQLIHVPPSALVVTHSSPHCVEVWRSFAGGL</sequence>
<dbReference type="AlphaFoldDB" id="A0A811YGU2"/>
<accession>A0A811YGU2</accession>
<dbReference type="Proteomes" id="UP000645828">
    <property type="component" value="Unassembled WGS sequence"/>
</dbReference>
<comment type="caution">
    <text evidence="4">The sequence shown here is derived from an EMBL/GenBank/DDBJ whole genome shotgun (WGS) entry which is preliminary data.</text>
</comment>
<dbReference type="EMBL" id="CAJHUB010000677">
    <property type="protein sequence ID" value="CAD7676701.1"/>
    <property type="molecule type" value="Genomic_DNA"/>
</dbReference>
<dbReference type="PANTHER" id="PTHR15541">
    <property type="entry name" value="GRANULYSIN RELATED"/>
    <property type="match status" value="1"/>
</dbReference>
<dbReference type="InterPro" id="IPR008139">
    <property type="entry name" value="SaposinB_dom"/>
</dbReference>